<sequence length="74" mass="7290">MCMGGSSPSMPEVAPAPTPPPVVAPISADQDAARAGDNERKRRLAASGRSDTILTGGLGDTGTATAGGKKLLGE</sequence>
<dbReference type="EMBL" id="FRDI01000008">
    <property type="protein sequence ID" value="SHN66810.1"/>
    <property type="molecule type" value="Genomic_DNA"/>
</dbReference>
<feature type="compositionally biased region" description="Low complexity" evidence="1">
    <location>
        <begin position="61"/>
        <end position="74"/>
    </location>
</feature>
<organism evidence="2 3">
    <name type="scientific">Desulfovibrio litoralis DSM 11393</name>
    <dbReference type="NCBI Taxonomy" id="1121455"/>
    <lineage>
        <taxon>Bacteria</taxon>
        <taxon>Pseudomonadati</taxon>
        <taxon>Thermodesulfobacteriota</taxon>
        <taxon>Desulfovibrionia</taxon>
        <taxon>Desulfovibrionales</taxon>
        <taxon>Desulfovibrionaceae</taxon>
        <taxon>Desulfovibrio</taxon>
    </lineage>
</organism>
<reference evidence="2 3" key="1">
    <citation type="submission" date="2016-12" db="EMBL/GenBank/DDBJ databases">
        <authorList>
            <person name="Song W.-J."/>
            <person name="Kurnit D.M."/>
        </authorList>
    </citation>
    <scope>NUCLEOTIDE SEQUENCE [LARGE SCALE GENOMIC DNA]</scope>
    <source>
        <strain evidence="2 3">DSM 11393</strain>
    </source>
</reference>
<feature type="region of interest" description="Disordered" evidence="1">
    <location>
        <begin position="1"/>
        <end position="74"/>
    </location>
</feature>
<evidence type="ECO:0000313" key="2">
    <source>
        <dbReference type="EMBL" id="SHN66810.1"/>
    </source>
</evidence>
<gene>
    <name evidence="2" type="ORF">SAMN02745728_01695</name>
</gene>
<proteinExistence type="predicted"/>
<dbReference type="STRING" id="1121455.SAMN02745728_01695"/>
<name>A0A1M7T7V7_9BACT</name>
<evidence type="ECO:0000313" key="3">
    <source>
        <dbReference type="Proteomes" id="UP000186469"/>
    </source>
</evidence>
<feature type="compositionally biased region" description="Pro residues" evidence="1">
    <location>
        <begin position="14"/>
        <end position="23"/>
    </location>
</feature>
<dbReference type="AlphaFoldDB" id="A0A1M7T7V7"/>
<accession>A0A1M7T7V7</accession>
<evidence type="ECO:0000256" key="1">
    <source>
        <dbReference type="SAM" id="MobiDB-lite"/>
    </source>
</evidence>
<protein>
    <submittedName>
        <fullName evidence="2">Uncharacterized protein</fullName>
    </submittedName>
</protein>
<dbReference type="Proteomes" id="UP000186469">
    <property type="component" value="Unassembled WGS sequence"/>
</dbReference>
<feature type="compositionally biased region" description="Basic and acidic residues" evidence="1">
    <location>
        <begin position="31"/>
        <end position="40"/>
    </location>
</feature>
<keyword evidence="3" id="KW-1185">Reference proteome</keyword>